<feature type="transmembrane region" description="Helical" evidence="4">
    <location>
        <begin position="273"/>
        <end position="294"/>
    </location>
</feature>
<protein>
    <submittedName>
        <fullName evidence="5">MFS general substrate transporter</fullName>
    </submittedName>
</protein>
<dbReference type="InterPro" id="IPR036259">
    <property type="entry name" value="MFS_trans_sf"/>
</dbReference>
<evidence type="ECO:0000256" key="4">
    <source>
        <dbReference type="SAM" id="Phobius"/>
    </source>
</evidence>
<dbReference type="PANTHER" id="PTHR11360:SF287">
    <property type="entry name" value="MFS MONOCARBOXYLATE TRANSPORTER"/>
    <property type="match status" value="1"/>
</dbReference>
<keyword evidence="4" id="KW-0472">Membrane</keyword>
<dbReference type="Gene3D" id="1.20.1250.20">
    <property type="entry name" value="MFS general substrate transporter like domains"/>
    <property type="match status" value="2"/>
</dbReference>
<dbReference type="SUPFAM" id="SSF103473">
    <property type="entry name" value="MFS general substrate transporter"/>
    <property type="match status" value="1"/>
</dbReference>
<dbReference type="InterPro" id="IPR011701">
    <property type="entry name" value="MFS"/>
</dbReference>
<feature type="transmembrane region" description="Helical" evidence="4">
    <location>
        <begin position="453"/>
        <end position="473"/>
    </location>
</feature>
<dbReference type="GO" id="GO:0022857">
    <property type="term" value="F:transmembrane transporter activity"/>
    <property type="evidence" value="ECO:0007669"/>
    <property type="project" value="InterPro"/>
</dbReference>
<sequence length="482" mass="52027">MTSNFHQSSLELQSLPPLPPSRTASLYPVSSTEAGELADRQNATDLSFEEEPAIGAQSLAPVDTGFGAWSYLAAAFLVEAIVWGFPNSFGVFLEAYLKDGRYVTQASASSLLPLIGNLSSGIIYCSGTFIYPFIARYPYIRRYMMWVGLLLCFTSLLGASYANSVRQLVLLQGAMYGVGGSFMYAPCISFLSEWFVQRRGLANGIVFAGTAAGAVFLPFVIPHLISRYGIAATLRITAISILLSLLPCLPFLHGRLPTARVSGPRTRATDKKWLKNWTLWLFVIANTFQGLAYFVPITWLPTFASSLDIDEKKASLALIVLNASSVISRVSMGHLSDIVSPWFLGFSSLLLASMSTFLLWGLASHSLTGLILYGIAYGMIAGGWSSLWAGFSKPLAEEDPNIATSIFGLFMLSRGVGNILSTPISTSLRRAPHNIGGSGSLGFNVEDGTYENLILFTGTCFAGAAIVAVLGWATQSEKFKSH</sequence>
<feature type="transmembrane region" description="Helical" evidence="4">
    <location>
        <begin position="342"/>
        <end position="363"/>
    </location>
</feature>
<accession>A0A164U431</accession>
<feature type="transmembrane region" description="Helical" evidence="4">
    <location>
        <begin position="402"/>
        <end position="420"/>
    </location>
</feature>
<keyword evidence="6" id="KW-1185">Reference proteome</keyword>
<name>A0A164U431_9AGAM</name>
<evidence type="ECO:0000256" key="3">
    <source>
        <dbReference type="SAM" id="MobiDB-lite"/>
    </source>
</evidence>
<feature type="region of interest" description="Disordered" evidence="3">
    <location>
        <begin position="1"/>
        <end position="21"/>
    </location>
</feature>
<evidence type="ECO:0000256" key="1">
    <source>
        <dbReference type="ARBA" id="ARBA00004141"/>
    </source>
</evidence>
<reference evidence="5 6" key="1">
    <citation type="journal article" date="2016" name="Mol. Biol. Evol.">
        <title>Comparative Genomics of Early-Diverging Mushroom-Forming Fungi Provides Insights into the Origins of Lignocellulose Decay Capabilities.</title>
        <authorList>
            <person name="Nagy L.G."/>
            <person name="Riley R."/>
            <person name="Tritt A."/>
            <person name="Adam C."/>
            <person name="Daum C."/>
            <person name="Floudas D."/>
            <person name="Sun H."/>
            <person name="Yadav J.S."/>
            <person name="Pangilinan J."/>
            <person name="Larsson K.H."/>
            <person name="Matsuura K."/>
            <person name="Barry K."/>
            <person name="Labutti K."/>
            <person name="Kuo R."/>
            <person name="Ohm R.A."/>
            <person name="Bhattacharya S.S."/>
            <person name="Shirouzu T."/>
            <person name="Yoshinaga Y."/>
            <person name="Martin F.M."/>
            <person name="Grigoriev I.V."/>
            <person name="Hibbett D.S."/>
        </authorList>
    </citation>
    <scope>NUCLEOTIDE SEQUENCE [LARGE SCALE GENOMIC DNA]</scope>
    <source>
        <strain evidence="5 6">HHB9708</strain>
    </source>
</reference>
<dbReference type="AlphaFoldDB" id="A0A164U431"/>
<dbReference type="InterPro" id="IPR050327">
    <property type="entry name" value="Proton-linked_MCT"/>
</dbReference>
<dbReference type="Pfam" id="PF07690">
    <property type="entry name" value="MFS_1"/>
    <property type="match status" value="1"/>
</dbReference>
<comment type="similarity">
    <text evidence="2">Belongs to the major facilitator superfamily. Monocarboxylate porter (TC 2.A.1.13) family.</text>
</comment>
<organism evidence="5 6">
    <name type="scientific">Sistotremastrum niveocremeum HHB9708</name>
    <dbReference type="NCBI Taxonomy" id="1314777"/>
    <lineage>
        <taxon>Eukaryota</taxon>
        <taxon>Fungi</taxon>
        <taxon>Dikarya</taxon>
        <taxon>Basidiomycota</taxon>
        <taxon>Agaricomycotina</taxon>
        <taxon>Agaricomycetes</taxon>
        <taxon>Sistotremastrales</taxon>
        <taxon>Sistotremastraceae</taxon>
        <taxon>Sertulicium</taxon>
        <taxon>Sertulicium niveocremeum</taxon>
    </lineage>
</organism>
<evidence type="ECO:0000313" key="5">
    <source>
        <dbReference type="EMBL" id="KZS92900.1"/>
    </source>
</evidence>
<feature type="transmembrane region" description="Helical" evidence="4">
    <location>
        <begin position="174"/>
        <end position="192"/>
    </location>
</feature>
<proteinExistence type="inferred from homology"/>
<dbReference type="EMBL" id="KV419408">
    <property type="protein sequence ID" value="KZS92900.1"/>
    <property type="molecule type" value="Genomic_DNA"/>
</dbReference>
<evidence type="ECO:0000256" key="2">
    <source>
        <dbReference type="ARBA" id="ARBA00006727"/>
    </source>
</evidence>
<feature type="transmembrane region" description="Helical" evidence="4">
    <location>
        <begin position="66"/>
        <end position="86"/>
    </location>
</feature>
<feature type="transmembrane region" description="Helical" evidence="4">
    <location>
        <begin position="369"/>
        <end position="390"/>
    </location>
</feature>
<dbReference type="OrthoDB" id="2213137at2759"/>
<dbReference type="PANTHER" id="PTHR11360">
    <property type="entry name" value="MONOCARBOXYLATE TRANSPORTER"/>
    <property type="match status" value="1"/>
</dbReference>
<comment type="subcellular location">
    <subcellularLocation>
        <location evidence="1">Membrane</location>
        <topology evidence="1">Multi-pass membrane protein</topology>
    </subcellularLocation>
</comment>
<keyword evidence="4" id="KW-0812">Transmembrane</keyword>
<evidence type="ECO:0000313" key="6">
    <source>
        <dbReference type="Proteomes" id="UP000076722"/>
    </source>
</evidence>
<feature type="transmembrane region" description="Helical" evidence="4">
    <location>
        <begin position="204"/>
        <end position="225"/>
    </location>
</feature>
<dbReference type="GO" id="GO:0016020">
    <property type="term" value="C:membrane"/>
    <property type="evidence" value="ECO:0007669"/>
    <property type="project" value="UniProtKB-SubCell"/>
</dbReference>
<feature type="transmembrane region" description="Helical" evidence="4">
    <location>
        <begin position="106"/>
        <end position="131"/>
    </location>
</feature>
<gene>
    <name evidence="5" type="ORF">SISNIDRAFT_454832</name>
</gene>
<feature type="transmembrane region" description="Helical" evidence="4">
    <location>
        <begin position="143"/>
        <end position="162"/>
    </location>
</feature>
<feature type="transmembrane region" description="Helical" evidence="4">
    <location>
        <begin position="231"/>
        <end position="252"/>
    </location>
</feature>
<dbReference type="Proteomes" id="UP000076722">
    <property type="component" value="Unassembled WGS sequence"/>
</dbReference>
<keyword evidence="4" id="KW-1133">Transmembrane helix</keyword>